<dbReference type="GO" id="GO:0005829">
    <property type="term" value="C:cytosol"/>
    <property type="evidence" value="ECO:0007669"/>
    <property type="project" value="TreeGrafter"/>
</dbReference>
<keyword evidence="8 10" id="KW-0030">Aminoacyl-tRNA synthetase</keyword>
<dbReference type="Gene3D" id="3.30.930.10">
    <property type="entry name" value="Bira Bifunctional Protein, Domain 2"/>
    <property type="match status" value="2"/>
</dbReference>
<dbReference type="SUPFAM" id="SSF55826">
    <property type="entry name" value="YbaK/ProRS associated domain"/>
    <property type="match status" value="1"/>
</dbReference>
<dbReference type="InterPro" id="IPR036621">
    <property type="entry name" value="Anticodon-bd_dom_sf"/>
</dbReference>
<dbReference type="InterPro" id="IPR023717">
    <property type="entry name" value="Pro-tRNA-Synthase_IIa_type1"/>
</dbReference>
<evidence type="ECO:0000256" key="1">
    <source>
        <dbReference type="ARBA" id="ARBA00004496"/>
    </source>
</evidence>
<sequence>MRMSHLFGRTLRDAPGDAELPSHRLMLRSALIRPLGAGIYSLLPIGWRVIRKIEGIIREEIDAIGGQEMMMPVVHPADLWRESGRYDQVGPELARFQDRGERDMVLAMTHEEVVTDLARQEIGSYRQLPQLIYHLQTKWRDEPRSRGGLIRVREFTMKDSYSLDLDEAGLDVSYRNHWRAYERIFRRCGLRFVVVGADTGMMGGSASHEFMALSPHGEDIVLLCPTGDYADNQEVATFRRDAPAAEAPLPMEEVETPNATTIQKLADFLDVPLSRTAKAVFFRGDSGRFVFAVIRGDLDVNETKLRKAAGENGLTPATPEEIRAVGAEPGYGSPVGVRDALIVADESVRDSPNLVAGANRPGWHLRNVNLGRDYEAQVVADIASAAAGFPCPVCGTPLAAERAIEVGNIFKIGTRYSEPMGATYLDAEGRSHPIVMGCYGIGSGRLAATVVEQHHDDRGIAWPASIAPFHVSLLALGGGNDAAPTEAADRLYDELTAAGIEVLYDDRSDRAGVKFNDADLIGCPLRLSVSARTLANGQAELKPRAAAESTFLPLAEVVPTVRGLLDGMMAGLDGSRSD</sequence>
<dbReference type="EC" id="6.1.1.15" evidence="10"/>
<evidence type="ECO:0000256" key="6">
    <source>
        <dbReference type="ARBA" id="ARBA00022840"/>
    </source>
</evidence>
<dbReference type="NCBIfam" id="TIGR00409">
    <property type="entry name" value="proS_fam_II"/>
    <property type="match status" value="1"/>
</dbReference>
<keyword evidence="4 10" id="KW-0436">Ligase</keyword>
<comment type="similarity">
    <text evidence="10">Belongs to the class-II aminoacyl-tRNA synthetase family. ProS type 1 subfamily.</text>
</comment>
<dbReference type="InterPro" id="IPR007214">
    <property type="entry name" value="YbaK/aa-tRNA-synth-assoc-dom"/>
</dbReference>
<protein>
    <recommendedName>
        <fullName evidence="10">Proline--tRNA ligase</fullName>
        <ecNumber evidence="10">6.1.1.15</ecNumber>
    </recommendedName>
    <alternativeName>
        <fullName evidence="10">Prolyl-tRNA synthetase</fullName>
        <shortName evidence="10">ProRS</shortName>
    </alternativeName>
</protein>
<dbReference type="InterPro" id="IPR045864">
    <property type="entry name" value="aa-tRNA-synth_II/BPL/LPL"/>
</dbReference>
<comment type="domain">
    <text evidence="10">Consists of three domains: the N-terminal catalytic domain, the editing domain and the C-terminal anticodon-binding domain.</text>
</comment>
<dbReference type="InterPro" id="IPR044140">
    <property type="entry name" value="ProRS_anticodon_short"/>
</dbReference>
<dbReference type="Gene3D" id="3.40.50.800">
    <property type="entry name" value="Anticodon-binding domain"/>
    <property type="match status" value="1"/>
</dbReference>
<dbReference type="InterPro" id="IPR004500">
    <property type="entry name" value="Pro-tRNA-synth_IIa_bac-type"/>
</dbReference>
<keyword evidence="6 10" id="KW-0067">ATP-binding</keyword>
<dbReference type="EMBL" id="CADCWL010000202">
    <property type="protein sequence ID" value="CAA9578171.1"/>
    <property type="molecule type" value="Genomic_DNA"/>
</dbReference>
<comment type="catalytic activity">
    <reaction evidence="9 10">
        <text>tRNA(Pro) + L-proline + ATP = L-prolyl-tRNA(Pro) + AMP + diphosphate</text>
        <dbReference type="Rhea" id="RHEA:14305"/>
        <dbReference type="Rhea" id="RHEA-COMP:9700"/>
        <dbReference type="Rhea" id="RHEA-COMP:9702"/>
        <dbReference type="ChEBI" id="CHEBI:30616"/>
        <dbReference type="ChEBI" id="CHEBI:33019"/>
        <dbReference type="ChEBI" id="CHEBI:60039"/>
        <dbReference type="ChEBI" id="CHEBI:78442"/>
        <dbReference type="ChEBI" id="CHEBI:78532"/>
        <dbReference type="ChEBI" id="CHEBI:456215"/>
        <dbReference type="EC" id="6.1.1.15"/>
    </reaction>
</comment>
<dbReference type="CDD" id="cd04334">
    <property type="entry name" value="ProRS-INS"/>
    <property type="match status" value="1"/>
</dbReference>
<dbReference type="PROSITE" id="PS50862">
    <property type="entry name" value="AA_TRNA_LIGASE_II"/>
    <property type="match status" value="1"/>
</dbReference>
<evidence type="ECO:0000256" key="5">
    <source>
        <dbReference type="ARBA" id="ARBA00022741"/>
    </source>
</evidence>
<feature type="domain" description="Aminoacyl-transfer RNA synthetases class-II family profile" evidence="11">
    <location>
        <begin position="38"/>
        <end position="463"/>
    </location>
</feature>
<evidence type="ECO:0000256" key="8">
    <source>
        <dbReference type="ARBA" id="ARBA00023146"/>
    </source>
</evidence>
<dbReference type="Pfam" id="PF03129">
    <property type="entry name" value="HGTP_anticodon"/>
    <property type="match status" value="1"/>
</dbReference>
<evidence type="ECO:0000313" key="12">
    <source>
        <dbReference type="EMBL" id="CAA9578171.1"/>
    </source>
</evidence>
<reference evidence="12" key="1">
    <citation type="submission" date="2020-02" db="EMBL/GenBank/DDBJ databases">
        <authorList>
            <person name="Meier V. D."/>
        </authorList>
    </citation>
    <scope>NUCLEOTIDE SEQUENCE</scope>
    <source>
        <strain evidence="12">AVDCRST_MAG19</strain>
    </source>
</reference>
<dbReference type="PRINTS" id="PR01046">
    <property type="entry name" value="TRNASYNTHPRO"/>
</dbReference>
<dbReference type="NCBIfam" id="NF006625">
    <property type="entry name" value="PRK09194.1"/>
    <property type="match status" value="1"/>
</dbReference>
<dbReference type="GO" id="GO:0002161">
    <property type="term" value="F:aminoacyl-tRNA deacylase activity"/>
    <property type="evidence" value="ECO:0007669"/>
    <property type="project" value="InterPro"/>
</dbReference>
<dbReference type="GO" id="GO:0004827">
    <property type="term" value="F:proline-tRNA ligase activity"/>
    <property type="evidence" value="ECO:0007669"/>
    <property type="project" value="UniProtKB-UniRule"/>
</dbReference>
<organism evidence="12">
    <name type="scientific">uncultured Thermomicrobiales bacterium</name>
    <dbReference type="NCBI Taxonomy" id="1645740"/>
    <lineage>
        <taxon>Bacteria</taxon>
        <taxon>Pseudomonadati</taxon>
        <taxon>Thermomicrobiota</taxon>
        <taxon>Thermomicrobia</taxon>
        <taxon>Thermomicrobiales</taxon>
        <taxon>environmental samples</taxon>
    </lineage>
</organism>
<dbReference type="SUPFAM" id="SSF55681">
    <property type="entry name" value="Class II aaRS and biotin synthetases"/>
    <property type="match status" value="1"/>
</dbReference>
<proteinExistence type="inferred from homology"/>
<dbReference type="Pfam" id="PF04073">
    <property type="entry name" value="tRNA_edit"/>
    <property type="match status" value="1"/>
</dbReference>
<dbReference type="SUPFAM" id="SSF52954">
    <property type="entry name" value="Class II aaRS ABD-related"/>
    <property type="match status" value="1"/>
</dbReference>
<dbReference type="InterPro" id="IPR036754">
    <property type="entry name" value="YbaK/aa-tRNA-synt-asso_dom_sf"/>
</dbReference>
<evidence type="ECO:0000256" key="3">
    <source>
        <dbReference type="ARBA" id="ARBA00022490"/>
    </source>
</evidence>
<dbReference type="Gene3D" id="3.90.960.10">
    <property type="entry name" value="YbaK/aminoacyl-tRNA synthetase-associated domain"/>
    <property type="match status" value="1"/>
</dbReference>
<comment type="function">
    <text evidence="10">Catalyzes the attachment of proline to tRNA(Pro) in a two-step reaction: proline is first activated by ATP to form Pro-AMP and then transferred to the acceptor end of tRNA(Pro). As ProRS can inadvertently accommodate and process non-cognate amino acids such as alanine and cysteine, to avoid such errors it has two additional distinct editing activities against alanine. One activity is designated as 'pretransfer' editing and involves the tRNA(Pro)-independent hydrolysis of activated Ala-AMP. The other activity is designated 'posttransfer' editing and involves deacylation of mischarged Ala-tRNA(Pro). The misacylated Cys-tRNA(Pro) is not edited by ProRS.</text>
</comment>
<dbReference type="GO" id="GO:0005524">
    <property type="term" value="F:ATP binding"/>
    <property type="evidence" value="ECO:0007669"/>
    <property type="project" value="UniProtKB-UniRule"/>
</dbReference>
<dbReference type="InterPro" id="IPR006195">
    <property type="entry name" value="aa-tRNA-synth_II"/>
</dbReference>
<dbReference type="CDD" id="cd00861">
    <property type="entry name" value="ProRS_anticodon_short"/>
    <property type="match status" value="1"/>
</dbReference>
<evidence type="ECO:0000256" key="4">
    <source>
        <dbReference type="ARBA" id="ARBA00022598"/>
    </source>
</evidence>
<evidence type="ECO:0000256" key="10">
    <source>
        <dbReference type="HAMAP-Rule" id="MF_01569"/>
    </source>
</evidence>
<dbReference type="InterPro" id="IPR002314">
    <property type="entry name" value="aa-tRNA-synt_IIb"/>
</dbReference>
<evidence type="ECO:0000256" key="9">
    <source>
        <dbReference type="ARBA" id="ARBA00047671"/>
    </source>
</evidence>
<evidence type="ECO:0000256" key="7">
    <source>
        <dbReference type="ARBA" id="ARBA00022917"/>
    </source>
</evidence>
<dbReference type="InterPro" id="IPR002316">
    <property type="entry name" value="Pro-tRNA-ligase_IIa"/>
</dbReference>
<dbReference type="PANTHER" id="PTHR42753:SF2">
    <property type="entry name" value="PROLINE--TRNA LIGASE"/>
    <property type="match status" value="1"/>
</dbReference>
<dbReference type="Pfam" id="PF00587">
    <property type="entry name" value="tRNA-synt_2b"/>
    <property type="match status" value="1"/>
</dbReference>
<dbReference type="GO" id="GO:0006433">
    <property type="term" value="P:prolyl-tRNA aminoacylation"/>
    <property type="evidence" value="ECO:0007669"/>
    <property type="project" value="UniProtKB-UniRule"/>
</dbReference>
<dbReference type="PANTHER" id="PTHR42753">
    <property type="entry name" value="MITOCHONDRIAL RIBOSOME PROTEIN L39/PROLYL-TRNA LIGASE FAMILY MEMBER"/>
    <property type="match status" value="1"/>
</dbReference>
<dbReference type="InterPro" id="IPR033730">
    <property type="entry name" value="ProRS_core_prok"/>
</dbReference>
<keyword evidence="7 10" id="KW-0648">Protein biosynthesis</keyword>
<name>A0A6J4VN04_9BACT</name>
<dbReference type="InterPro" id="IPR050062">
    <property type="entry name" value="Pro-tRNA_synthetase"/>
</dbReference>
<evidence type="ECO:0000256" key="2">
    <source>
        <dbReference type="ARBA" id="ARBA00011738"/>
    </source>
</evidence>
<evidence type="ECO:0000259" key="11">
    <source>
        <dbReference type="PROSITE" id="PS50862"/>
    </source>
</evidence>
<dbReference type="CDD" id="cd00779">
    <property type="entry name" value="ProRS_core_prok"/>
    <property type="match status" value="1"/>
</dbReference>
<keyword evidence="3 10" id="KW-0963">Cytoplasm</keyword>
<comment type="subunit">
    <text evidence="2 10">Homodimer.</text>
</comment>
<keyword evidence="5 10" id="KW-0547">Nucleotide-binding</keyword>
<dbReference type="HAMAP" id="MF_01569">
    <property type="entry name" value="Pro_tRNA_synth_type1"/>
    <property type="match status" value="1"/>
</dbReference>
<comment type="subcellular location">
    <subcellularLocation>
        <location evidence="1 10">Cytoplasm</location>
    </subcellularLocation>
</comment>
<accession>A0A6J4VN04</accession>
<gene>
    <name evidence="10" type="primary">proS</name>
    <name evidence="12" type="ORF">AVDCRST_MAG19-3610</name>
</gene>
<dbReference type="InterPro" id="IPR004154">
    <property type="entry name" value="Anticodon-bd"/>
</dbReference>
<dbReference type="AlphaFoldDB" id="A0A6J4VN04"/>